<sequence length="67" mass="6630">MTTSAEREVPPPPSMRDLLAACAAATAVSTPPPSADGDRDEGADGEEAPAAATPAPRSGTGLERRAG</sequence>
<gene>
    <name evidence="2" type="ORF">ACFP1B_24360</name>
</gene>
<comment type="caution">
    <text evidence="2">The sequence shown here is derived from an EMBL/GenBank/DDBJ whole genome shotgun (WGS) entry which is preliminary data.</text>
</comment>
<organism evidence="2 3">
    <name type="scientific">Streptomyces pulveraceus</name>
    <dbReference type="NCBI Taxonomy" id="68258"/>
    <lineage>
        <taxon>Bacteria</taxon>
        <taxon>Bacillati</taxon>
        <taxon>Actinomycetota</taxon>
        <taxon>Actinomycetes</taxon>
        <taxon>Kitasatosporales</taxon>
        <taxon>Streptomycetaceae</taxon>
        <taxon>Streptomyces</taxon>
    </lineage>
</organism>
<keyword evidence="3" id="KW-1185">Reference proteome</keyword>
<dbReference type="Proteomes" id="UP001596200">
    <property type="component" value="Unassembled WGS sequence"/>
</dbReference>
<feature type="compositionally biased region" description="Low complexity" evidence="1">
    <location>
        <begin position="48"/>
        <end position="61"/>
    </location>
</feature>
<dbReference type="EMBL" id="JBHSPU010000020">
    <property type="protein sequence ID" value="MFC5916531.1"/>
    <property type="molecule type" value="Genomic_DNA"/>
</dbReference>
<reference evidence="3" key="1">
    <citation type="journal article" date="2019" name="Int. J. Syst. Evol. Microbiol.">
        <title>The Global Catalogue of Microorganisms (GCM) 10K type strain sequencing project: providing services to taxonomists for standard genome sequencing and annotation.</title>
        <authorList>
            <consortium name="The Broad Institute Genomics Platform"/>
            <consortium name="The Broad Institute Genome Sequencing Center for Infectious Disease"/>
            <person name="Wu L."/>
            <person name="Ma J."/>
        </authorList>
    </citation>
    <scope>NUCLEOTIDE SEQUENCE [LARGE SCALE GENOMIC DNA]</scope>
    <source>
        <strain evidence="3">JCM 4147</strain>
    </source>
</reference>
<evidence type="ECO:0000313" key="3">
    <source>
        <dbReference type="Proteomes" id="UP001596200"/>
    </source>
</evidence>
<proteinExistence type="predicted"/>
<evidence type="ECO:0000313" key="2">
    <source>
        <dbReference type="EMBL" id="MFC5916531.1"/>
    </source>
</evidence>
<accession>A0ABW1GNT6</accession>
<evidence type="ECO:0000256" key="1">
    <source>
        <dbReference type="SAM" id="MobiDB-lite"/>
    </source>
</evidence>
<dbReference type="RefSeq" id="WP_344506637.1">
    <property type="nucleotide sequence ID" value="NZ_BAAATU010000001.1"/>
</dbReference>
<protein>
    <submittedName>
        <fullName evidence="2">Uncharacterized protein</fullName>
    </submittedName>
</protein>
<feature type="region of interest" description="Disordered" evidence="1">
    <location>
        <begin position="24"/>
        <end position="67"/>
    </location>
</feature>
<name>A0ABW1GNT6_9ACTN</name>